<dbReference type="Pfam" id="PF01522">
    <property type="entry name" value="Polysacc_deac_1"/>
    <property type="match status" value="1"/>
</dbReference>
<organism evidence="2 3">
    <name type="scientific">Romboutsia lituseburensis DSM 797</name>
    <dbReference type="NCBI Taxonomy" id="1121325"/>
    <lineage>
        <taxon>Bacteria</taxon>
        <taxon>Bacillati</taxon>
        <taxon>Bacillota</taxon>
        <taxon>Clostridia</taxon>
        <taxon>Peptostreptococcales</taxon>
        <taxon>Peptostreptococcaceae</taxon>
        <taxon>Romboutsia</taxon>
    </lineage>
</organism>
<dbReference type="SUPFAM" id="SSF88713">
    <property type="entry name" value="Glycoside hydrolase/deacetylase"/>
    <property type="match status" value="1"/>
</dbReference>
<dbReference type="InterPro" id="IPR002509">
    <property type="entry name" value="NODB_dom"/>
</dbReference>
<dbReference type="PROSITE" id="PS51677">
    <property type="entry name" value="NODB"/>
    <property type="match status" value="1"/>
</dbReference>
<dbReference type="GO" id="GO:0005975">
    <property type="term" value="P:carbohydrate metabolic process"/>
    <property type="evidence" value="ECO:0007669"/>
    <property type="project" value="InterPro"/>
</dbReference>
<dbReference type="RefSeq" id="WP_092723035.1">
    <property type="nucleotide sequence ID" value="NZ_FNGW01000002.1"/>
</dbReference>
<dbReference type="Gene3D" id="3.20.20.370">
    <property type="entry name" value="Glycoside hydrolase/deacetylase"/>
    <property type="match status" value="1"/>
</dbReference>
<protein>
    <submittedName>
        <fullName evidence="2">Peptidoglycan/xylan/chitin deacetylase, PgdA/CDA1 family</fullName>
    </submittedName>
</protein>
<keyword evidence="3" id="KW-1185">Reference proteome</keyword>
<dbReference type="InterPro" id="IPR050248">
    <property type="entry name" value="Polysacc_deacetylase_ArnD"/>
</dbReference>
<dbReference type="InterPro" id="IPR011330">
    <property type="entry name" value="Glyco_hydro/deAcase_b/a-brl"/>
</dbReference>
<dbReference type="PANTHER" id="PTHR10587:SF125">
    <property type="entry name" value="POLYSACCHARIDE DEACETYLASE YHEN-RELATED"/>
    <property type="match status" value="1"/>
</dbReference>
<reference evidence="2 3" key="1">
    <citation type="submission" date="2016-10" db="EMBL/GenBank/DDBJ databases">
        <authorList>
            <person name="de Groot N.N."/>
        </authorList>
    </citation>
    <scope>NUCLEOTIDE SEQUENCE [LARGE SCALE GENOMIC DNA]</scope>
    <source>
        <strain evidence="2 3">DSM 797</strain>
    </source>
</reference>
<evidence type="ECO:0000313" key="2">
    <source>
        <dbReference type="EMBL" id="SDL47731.1"/>
    </source>
</evidence>
<dbReference type="EMBL" id="FNGW01000002">
    <property type="protein sequence ID" value="SDL47731.1"/>
    <property type="molecule type" value="Genomic_DNA"/>
</dbReference>
<evidence type="ECO:0000313" key="3">
    <source>
        <dbReference type="Proteomes" id="UP000199068"/>
    </source>
</evidence>
<dbReference type="GO" id="GO:0016810">
    <property type="term" value="F:hydrolase activity, acting on carbon-nitrogen (but not peptide) bonds"/>
    <property type="evidence" value="ECO:0007669"/>
    <property type="project" value="InterPro"/>
</dbReference>
<gene>
    <name evidence="2" type="ORF">SAMN04515677_102103</name>
</gene>
<dbReference type="CDD" id="cd10944">
    <property type="entry name" value="CE4_SmPgdA_like"/>
    <property type="match status" value="1"/>
</dbReference>
<name>A0A1G9KDD4_9FIRM</name>
<feature type="domain" description="NodB homology" evidence="1">
    <location>
        <begin position="56"/>
        <end position="236"/>
    </location>
</feature>
<dbReference type="STRING" id="1121325.SAMN04515677_102103"/>
<proteinExistence type="predicted"/>
<sequence>MHKNLRKTLAIILSTSVITIGTCISNIKDIYANSNSTINICYDNSYDNVVESEERKIAYITIDDGPSKYTDTIINTLNKYNAKATFFMIDRNMKTYPEQVKNIINNGNTAGFHSVSHDIHELYKSNVSAKEEFDKNKETFHEITNLESNIIRLPYGSKPYTPTKSYEMLVEAGYKLWDWDLDTQDWKSNSTQIVENVKRYTQNKKEVVILIHEKKQTVEALDGILKHLTEQGYDIIPIEQNQQPQNFWIGNLYN</sequence>
<dbReference type="AlphaFoldDB" id="A0A1G9KDD4"/>
<dbReference type="Proteomes" id="UP000199068">
    <property type="component" value="Unassembled WGS sequence"/>
</dbReference>
<evidence type="ECO:0000259" key="1">
    <source>
        <dbReference type="PROSITE" id="PS51677"/>
    </source>
</evidence>
<accession>A0A1G9KDD4</accession>
<dbReference type="PANTHER" id="PTHR10587">
    <property type="entry name" value="GLYCOSYL TRANSFERASE-RELATED"/>
    <property type="match status" value="1"/>
</dbReference>